<evidence type="ECO:0000259" key="2">
    <source>
        <dbReference type="PROSITE" id="PS51925"/>
    </source>
</evidence>
<proteinExistence type="predicted"/>
<dbReference type="InterPro" id="IPR036885">
    <property type="entry name" value="SWIB_MDM2_dom_sf"/>
</dbReference>
<gene>
    <name evidence="4" type="ORF">D9Q98_005749</name>
</gene>
<feature type="compositionally biased region" description="Basic residues" evidence="1">
    <location>
        <begin position="369"/>
        <end position="384"/>
    </location>
</feature>
<dbReference type="InterPro" id="IPR003121">
    <property type="entry name" value="SWIB_MDM2_domain"/>
</dbReference>
<evidence type="ECO:0000256" key="1">
    <source>
        <dbReference type="SAM" id="MobiDB-lite"/>
    </source>
</evidence>
<dbReference type="SUPFAM" id="SSF47592">
    <property type="entry name" value="SWIB/MDM2 domain"/>
    <property type="match status" value="2"/>
</dbReference>
<feature type="region of interest" description="Disordered" evidence="1">
    <location>
        <begin position="337"/>
        <end position="405"/>
    </location>
</feature>
<dbReference type="Pfam" id="PF02201">
    <property type="entry name" value="SWIB"/>
    <property type="match status" value="2"/>
</dbReference>
<feature type="compositionally biased region" description="Low complexity" evidence="1">
    <location>
        <begin position="7"/>
        <end position="18"/>
    </location>
</feature>
<name>A0A9D4TMG7_CHLVU</name>
<dbReference type="PROSITE" id="PS51998">
    <property type="entry name" value="DEK_C"/>
    <property type="match status" value="1"/>
</dbReference>
<evidence type="ECO:0000259" key="3">
    <source>
        <dbReference type="PROSITE" id="PS51998"/>
    </source>
</evidence>
<dbReference type="PROSITE" id="PS51925">
    <property type="entry name" value="SWIB_MDM2"/>
    <property type="match status" value="2"/>
</dbReference>
<dbReference type="Gene3D" id="1.10.10.60">
    <property type="entry name" value="Homeodomain-like"/>
    <property type="match status" value="1"/>
</dbReference>
<dbReference type="OrthoDB" id="10251073at2759"/>
<dbReference type="PANTHER" id="PTHR13844">
    <property type="entry name" value="SWI/SNF-RELATED MATRIX-ASSOCIATED ACTIN-DEPENDENT REGULATOR OF CHROMATIN SUBFAMILY D"/>
    <property type="match status" value="1"/>
</dbReference>
<dbReference type="SUPFAM" id="SSF109715">
    <property type="entry name" value="DEK C-terminal domain"/>
    <property type="match status" value="1"/>
</dbReference>
<reference evidence="4" key="2">
    <citation type="submission" date="2020-11" db="EMBL/GenBank/DDBJ databases">
        <authorList>
            <person name="Cecchin M."/>
            <person name="Marcolungo L."/>
            <person name="Rossato M."/>
            <person name="Girolomoni L."/>
            <person name="Cosentino E."/>
            <person name="Cuine S."/>
            <person name="Li-Beisson Y."/>
            <person name="Delledonne M."/>
            <person name="Ballottari M."/>
        </authorList>
    </citation>
    <scope>NUCLEOTIDE SEQUENCE</scope>
    <source>
        <strain evidence="4">211/11P</strain>
        <tissue evidence="4">Whole cell</tissue>
    </source>
</reference>
<dbReference type="InterPro" id="IPR014876">
    <property type="entry name" value="DEK_C"/>
</dbReference>
<feature type="region of interest" description="Disordered" evidence="1">
    <location>
        <begin position="1"/>
        <end position="33"/>
    </location>
</feature>
<feature type="domain" description="DM2" evidence="2">
    <location>
        <begin position="261"/>
        <end position="338"/>
    </location>
</feature>
<feature type="domain" description="DM2" evidence="2">
    <location>
        <begin position="402"/>
        <end position="480"/>
    </location>
</feature>
<protein>
    <submittedName>
        <fullName evidence="4">Uncharacterized protein</fullName>
    </submittedName>
</protein>
<feature type="compositionally biased region" description="Acidic residues" evidence="1">
    <location>
        <begin position="346"/>
        <end position="364"/>
    </location>
</feature>
<dbReference type="Pfam" id="PF08766">
    <property type="entry name" value="DEK_C"/>
    <property type="match status" value="1"/>
</dbReference>
<organism evidence="4 5">
    <name type="scientific">Chlorella vulgaris</name>
    <name type="common">Green alga</name>
    <dbReference type="NCBI Taxonomy" id="3077"/>
    <lineage>
        <taxon>Eukaryota</taxon>
        <taxon>Viridiplantae</taxon>
        <taxon>Chlorophyta</taxon>
        <taxon>core chlorophytes</taxon>
        <taxon>Trebouxiophyceae</taxon>
        <taxon>Chlorellales</taxon>
        <taxon>Chlorellaceae</taxon>
        <taxon>Chlorella clade</taxon>
        <taxon>Chlorella</taxon>
    </lineage>
</organism>
<sequence length="484" mass="51284">MADGTRALPAAAPPAASAGHIQDEQASEAPDTQRIAGVKVALGLPDAPALVTGGAAPATAQAAVTTTSNIAEPQLAAPAPSPTGEGVKGEPIAAAEAAEPVGDGPGGAVSLPPVVAVAPGPQAEAEGAVKQEASPSSTAEPAPEVKAEAAVKQEAAAALAATPPLEPPSDQALLARLRQLLTEVDLATTTEKQLRRRLEGEYGLQLGDRKALLRDAINAYLEEAEEKEGQDKAAADDDEEEEEEMGEEAAAPAKRKRKAAGSSLGSFLSPEMEEFLGVARMPRTQVVKQLWVYIKEHNLQDPKDKRTIIYDDKLKKLFPGTKCSMFKLQKHLSKHCKTSDVVGGSDSEEEDAEGEEDEGDEQDEEQVKPAKRVRSAPSASRRRSTSSAAASGGEEKARKPGGFTKECKLSPEMAAWMGSETASRPAVTKHFWAYCKQHELQDPTDRSYILADETLQALTGGEKRFKGFSFSKFTKQHFKGYADA</sequence>
<dbReference type="EMBL" id="SIDB01000008">
    <property type="protein sequence ID" value="KAI3429664.1"/>
    <property type="molecule type" value="Genomic_DNA"/>
</dbReference>
<dbReference type="AlphaFoldDB" id="A0A9D4TMG7"/>
<evidence type="ECO:0000313" key="5">
    <source>
        <dbReference type="Proteomes" id="UP001055712"/>
    </source>
</evidence>
<feature type="region of interest" description="Disordered" evidence="1">
    <location>
        <begin position="122"/>
        <end position="144"/>
    </location>
</feature>
<dbReference type="SMART" id="SM00151">
    <property type="entry name" value="SWIB"/>
    <property type="match status" value="2"/>
</dbReference>
<accession>A0A9D4TMG7</accession>
<comment type="caution">
    <text evidence="4">The sequence shown here is derived from an EMBL/GenBank/DDBJ whole genome shotgun (WGS) entry which is preliminary data.</text>
</comment>
<feature type="domain" description="DEK-C" evidence="3">
    <location>
        <begin position="167"/>
        <end position="222"/>
    </location>
</feature>
<feature type="compositionally biased region" description="Acidic residues" evidence="1">
    <location>
        <begin position="236"/>
        <end position="247"/>
    </location>
</feature>
<dbReference type="CDD" id="cd10567">
    <property type="entry name" value="SWIB-MDM2_like"/>
    <property type="match status" value="2"/>
</dbReference>
<evidence type="ECO:0000313" key="4">
    <source>
        <dbReference type="EMBL" id="KAI3429664.1"/>
    </source>
</evidence>
<dbReference type="InterPro" id="IPR019835">
    <property type="entry name" value="SWIB_domain"/>
</dbReference>
<reference evidence="4" key="1">
    <citation type="journal article" date="2019" name="Plant J.">
        <title>Chlorella vulgaris genome assembly and annotation reveals the molecular basis for metabolic acclimation to high light conditions.</title>
        <authorList>
            <person name="Cecchin M."/>
            <person name="Marcolungo L."/>
            <person name="Rossato M."/>
            <person name="Girolomoni L."/>
            <person name="Cosentino E."/>
            <person name="Cuine S."/>
            <person name="Li-Beisson Y."/>
            <person name="Delledonne M."/>
            <person name="Ballottari M."/>
        </authorList>
    </citation>
    <scope>NUCLEOTIDE SEQUENCE</scope>
    <source>
        <strain evidence="4">211/11P</strain>
    </source>
</reference>
<dbReference type="Gene3D" id="1.10.245.10">
    <property type="entry name" value="SWIB/MDM2 domain"/>
    <property type="match status" value="2"/>
</dbReference>
<keyword evidence="5" id="KW-1185">Reference proteome</keyword>
<feature type="region of interest" description="Disordered" evidence="1">
    <location>
        <begin position="223"/>
        <end position="258"/>
    </location>
</feature>
<dbReference type="Proteomes" id="UP001055712">
    <property type="component" value="Unassembled WGS sequence"/>
</dbReference>